<comment type="subcellular location">
    <subcellularLocation>
        <location evidence="1">Cytoplasm</location>
        <location evidence="1">Cytoskeleton</location>
    </subcellularLocation>
</comment>
<evidence type="ECO:0000313" key="5">
    <source>
        <dbReference type="Proteomes" id="UP000009168"/>
    </source>
</evidence>
<organism evidence="4 5">
    <name type="scientific">Tetrahymena thermophila (strain SB210)</name>
    <dbReference type="NCBI Taxonomy" id="312017"/>
    <lineage>
        <taxon>Eukaryota</taxon>
        <taxon>Sar</taxon>
        <taxon>Alveolata</taxon>
        <taxon>Ciliophora</taxon>
        <taxon>Intramacronucleata</taxon>
        <taxon>Oligohymenophorea</taxon>
        <taxon>Hymenostomatida</taxon>
        <taxon>Tetrahymenina</taxon>
        <taxon>Tetrahymenidae</taxon>
        <taxon>Tetrahymena</taxon>
    </lineage>
</organism>
<dbReference type="PANTHER" id="PTHR24107">
    <property type="entry name" value="YNEIN REGULATORY COMPLEX SUBUNIT 5"/>
    <property type="match status" value="1"/>
</dbReference>
<dbReference type="GO" id="GO:0005856">
    <property type="term" value="C:cytoskeleton"/>
    <property type="evidence" value="ECO:0007669"/>
    <property type="project" value="UniProtKB-SubCell"/>
</dbReference>
<evidence type="ECO:0000256" key="3">
    <source>
        <dbReference type="ARBA" id="ARBA00023212"/>
    </source>
</evidence>
<gene>
    <name evidence="4" type="ORF">TTHERM_000853099</name>
</gene>
<accession>W7X1B7</accession>
<dbReference type="SUPFAM" id="SSF52047">
    <property type="entry name" value="RNI-like"/>
    <property type="match status" value="1"/>
</dbReference>
<dbReference type="Gene3D" id="3.80.10.10">
    <property type="entry name" value="Ribonuclease Inhibitor"/>
    <property type="match status" value="2"/>
</dbReference>
<dbReference type="RefSeq" id="XP_012656105.1">
    <property type="nucleotide sequence ID" value="XM_012800651.1"/>
</dbReference>
<keyword evidence="3" id="KW-0206">Cytoskeleton</keyword>
<dbReference type="PANTHER" id="PTHR24107:SF2">
    <property type="entry name" value="NLR FAMILY CARD DOMAIN CONTAINING 3"/>
    <property type="match status" value="1"/>
</dbReference>
<dbReference type="KEGG" id="tet:TTHERM_000853099"/>
<evidence type="ECO:0000256" key="1">
    <source>
        <dbReference type="ARBA" id="ARBA00004245"/>
    </source>
</evidence>
<keyword evidence="2" id="KW-0963">Cytoplasm</keyword>
<name>W7X1B7_TETTS</name>
<dbReference type="InParanoid" id="W7X1B7"/>
<evidence type="ECO:0000256" key="2">
    <source>
        <dbReference type="ARBA" id="ARBA00022490"/>
    </source>
</evidence>
<proteinExistence type="predicted"/>
<keyword evidence="5" id="KW-1185">Reference proteome</keyword>
<dbReference type="EMBL" id="GG662311">
    <property type="protein sequence ID" value="EWS71372.1"/>
    <property type="molecule type" value="Genomic_DNA"/>
</dbReference>
<evidence type="ECO:0000313" key="4">
    <source>
        <dbReference type="EMBL" id="EWS71372.1"/>
    </source>
</evidence>
<dbReference type="Proteomes" id="UP000009168">
    <property type="component" value="Unassembled WGS sequence"/>
</dbReference>
<dbReference type="InterPro" id="IPR052410">
    <property type="entry name" value="DRC5"/>
</dbReference>
<dbReference type="InterPro" id="IPR032675">
    <property type="entry name" value="LRR_dom_sf"/>
</dbReference>
<protein>
    <recommendedName>
        <fullName evidence="6">Kinase domain protein</fullName>
    </recommendedName>
</protein>
<dbReference type="AlphaFoldDB" id="W7X1B7"/>
<reference evidence="5" key="1">
    <citation type="journal article" date="2006" name="PLoS Biol.">
        <title>Macronuclear genome sequence of the ciliate Tetrahymena thermophila, a model eukaryote.</title>
        <authorList>
            <person name="Eisen J.A."/>
            <person name="Coyne R.S."/>
            <person name="Wu M."/>
            <person name="Wu D."/>
            <person name="Thiagarajan M."/>
            <person name="Wortman J.R."/>
            <person name="Badger J.H."/>
            <person name="Ren Q."/>
            <person name="Amedeo P."/>
            <person name="Jones K.M."/>
            <person name="Tallon L.J."/>
            <person name="Delcher A.L."/>
            <person name="Salzberg S.L."/>
            <person name="Silva J.C."/>
            <person name="Haas B.J."/>
            <person name="Majoros W.H."/>
            <person name="Farzad M."/>
            <person name="Carlton J.M."/>
            <person name="Smith R.K. Jr."/>
            <person name="Garg J."/>
            <person name="Pearlman R.E."/>
            <person name="Karrer K.M."/>
            <person name="Sun L."/>
            <person name="Manning G."/>
            <person name="Elde N.C."/>
            <person name="Turkewitz A.P."/>
            <person name="Asai D.J."/>
            <person name="Wilkes D.E."/>
            <person name="Wang Y."/>
            <person name="Cai H."/>
            <person name="Collins K."/>
            <person name="Stewart B.A."/>
            <person name="Lee S.R."/>
            <person name="Wilamowska K."/>
            <person name="Weinberg Z."/>
            <person name="Ruzzo W.L."/>
            <person name="Wloga D."/>
            <person name="Gaertig J."/>
            <person name="Frankel J."/>
            <person name="Tsao C.-C."/>
            <person name="Gorovsky M.A."/>
            <person name="Keeling P.J."/>
            <person name="Waller R.F."/>
            <person name="Patron N.J."/>
            <person name="Cherry J.M."/>
            <person name="Stover N.A."/>
            <person name="Krieger C.J."/>
            <person name="del Toro C."/>
            <person name="Ryder H.F."/>
            <person name="Williamson S.C."/>
            <person name="Barbeau R.A."/>
            <person name="Hamilton E.P."/>
            <person name="Orias E."/>
        </authorList>
    </citation>
    <scope>NUCLEOTIDE SEQUENCE [LARGE SCALE GENOMIC DNA]</scope>
    <source>
        <strain evidence="5">SB210</strain>
    </source>
</reference>
<sequence length="438" mass="50925">MLILNPTKQLKLNTFNIQSLEIKFDQQSLSEQDAKLLGKTLEKLKSLHILNIDFVNCQLMSQYCFSLMLSGILKCQNLTSLSIKLDQQNMEQQKVFSLSSALAQAKNLTYLKIFMQDHNFNRQGASQLGQALENLKNLKQLTLDLSQQKEKGQYKLGQIGDQGLSDLSKSISQCPNIEEFELNLLNNHILRKGVCNLGGAIAQLKRIRKLNLQLALNTLGDEGVMGFCRELQICQSLQILHINLMQNEIEEGYIEIGTLLGQIENLYEIDINFMQIYQQTYKNISLNIKGEITILQRLQDQCVKDQEKVKVWSQQNQFFTTLTKNFHMMTTVISIMRLFQEEPCNSSCKKLNAQFHSLWILKSHEIYFNSINCLLQSLNFLICFNLKQLINLNVCYYCNTYFKNSNYQLFKYKIYQLIKQNFLGICNNTFKLKYFFFK</sequence>
<dbReference type="GeneID" id="24440925"/>
<evidence type="ECO:0008006" key="6">
    <source>
        <dbReference type="Google" id="ProtNLM"/>
    </source>
</evidence>